<feature type="non-terminal residue" evidence="5">
    <location>
        <position position="219"/>
    </location>
</feature>
<dbReference type="GO" id="GO:0046872">
    <property type="term" value="F:metal ion binding"/>
    <property type="evidence" value="ECO:0007669"/>
    <property type="project" value="UniProtKB-KW"/>
</dbReference>
<dbReference type="EMBL" id="KI632246">
    <property type="protein sequence ID" value="EYU20991.1"/>
    <property type="molecule type" value="Genomic_DNA"/>
</dbReference>
<dbReference type="STRING" id="4155.A0A022PYX7"/>
<proteinExistence type="inferred from homology"/>
<comment type="similarity">
    <text evidence="2">Belongs to the JARID1 histone demethylase family.</text>
</comment>
<reference evidence="5 6" key="1">
    <citation type="journal article" date="2013" name="Proc. Natl. Acad. Sci. U.S.A.">
        <title>Fine-scale variation in meiotic recombination in Mimulus inferred from population shotgun sequencing.</title>
        <authorList>
            <person name="Hellsten U."/>
            <person name="Wright K.M."/>
            <person name="Jenkins J."/>
            <person name="Shu S."/>
            <person name="Yuan Y."/>
            <person name="Wessler S.R."/>
            <person name="Schmutz J."/>
            <person name="Willis J.H."/>
            <person name="Rokhsar D.S."/>
        </authorList>
    </citation>
    <scope>NUCLEOTIDE SEQUENCE [LARGE SCALE GENOMIC DNA]</scope>
    <source>
        <strain evidence="6">cv. DUN x IM62</strain>
    </source>
</reference>
<name>A0A022PYX7_ERYGU</name>
<evidence type="ECO:0000256" key="1">
    <source>
        <dbReference type="ARBA" id="ARBA00004123"/>
    </source>
</evidence>
<evidence type="ECO:0000313" key="5">
    <source>
        <dbReference type="EMBL" id="EYU20991.1"/>
    </source>
</evidence>
<gene>
    <name evidence="5" type="ORF">MIMGU_mgv1a020781mg</name>
</gene>
<keyword evidence="6" id="KW-1185">Reference proteome</keyword>
<dbReference type="Proteomes" id="UP000030748">
    <property type="component" value="Unassembled WGS sequence"/>
</dbReference>
<dbReference type="GO" id="GO:0032454">
    <property type="term" value="F:histone H3K9 demethylase activity"/>
    <property type="evidence" value="ECO:0007669"/>
    <property type="project" value="InterPro"/>
</dbReference>
<keyword evidence="4" id="KW-0539">Nucleus</keyword>
<protein>
    <submittedName>
        <fullName evidence="5">Uncharacterized protein</fullName>
    </submittedName>
</protein>
<sequence>MGGCGPRILELKSTYPVNWISELLTKAESVAEVPEPSEGACSWSGYKHGSESDNFHCPTVEDVEIADQKHFQWHLYKGEPVIVPNVLRRTTGLSWEPLVMWRASRKIKSTRDMRILEFSVTNCLNWCEDSEGRPKILKLEDWPRVESFAERLPRHFGEFVKCLPFKHYIHQAGYLNIPAKTPKKSLKPDLGPKICFGYGVDEHLGFCSATKLQYALSDM</sequence>
<evidence type="ECO:0000313" key="6">
    <source>
        <dbReference type="Proteomes" id="UP000030748"/>
    </source>
</evidence>
<dbReference type="PANTHER" id="PTHR12549:SF11">
    <property type="entry name" value="LYSINE-SPECIFIC DEMETHYLASE JMJ25"/>
    <property type="match status" value="1"/>
</dbReference>
<evidence type="ECO:0000256" key="4">
    <source>
        <dbReference type="ARBA" id="ARBA00023242"/>
    </source>
</evidence>
<evidence type="ECO:0000256" key="3">
    <source>
        <dbReference type="ARBA" id="ARBA00022723"/>
    </source>
</evidence>
<dbReference type="InterPro" id="IPR045109">
    <property type="entry name" value="LSDs-like"/>
</dbReference>
<dbReference type="PANTHER" id="PTHR12549">
    <property type="entry name" value="JMJC DOMAIN-CONTAINING HISTONE DEMETHYLATION PROTEIN"/>
    <property type="match status" value="1"/>
</dbReference>
<comment type="subcellular location">
    <subcellularLocation>
        <location evidence="1">Nucleus</location>
    </subcellularLocation>
</comment>
<evidence type="ECO:0000256" key="2">
    <source>
        <dbReference type="ARBA" id="ARBA00006801"/>
    </source>
</evidence>
<accession>A0A022PYX7</accession>
<dbReference type="Gene3D" id="2.60.120.650">
    <property type="entry name" value="Cupin"/>
    <property type="match status" value="1"/>
</dbReference>
<keyword evidence="3" id="KW-0479">Metal-binding</keyword>
<organism evidence="5 6">
    <name type="scientific">Erythranthe guttata</name>
    <name type="common">Yellow monkey flower</name>
    <name type="synonym">Mimulus guttatus</name>
    <dbReference type="NCBI Taxonomy" id="4155"/>
    <lineage>
        <taxon>Eukaryota</taxon>
        <taxon>Viridiplantae</taxon>
        <taxon>Streptophyta</taxon>
        <taxon>Embryophyta</taxon>
        <taxon>Tracheophyta</taxon>
        <taxon>Spermatophyta</taxon>
        <taxon>Magnoliopsida</taxon>
        <taxon>eudicotyledons</taxon>
        <taxon>Gunneridae</taxon>
        <taxon>Pentapetalae</taxon>
        <taxon>asterids</taxon>
        <taxon>lamiids</taxon>
        <taxon>Lamiales</taxon>
        <taxon>Phrymaceae</taxon>
        <taxon>Erythranthe</taxon>
    </lineage>
</organism>
<dbReference type="AlphaFoldDB" id="A0A022PYX7"/>
<dbReference type="GO" id="GO:0005634">
    <property type="term" value="C:nucleus"/>
    <property type="evidence" value="ECO:0007669"/>
    <property type="project" value="UniProtKB-SubCell"/>
</dbReference>